<dbReference type="InterPro" id="IPR021391">
    <property type="entry name" value="DUF3027"/>
</dbReference>
<proteinExistence type="predicted"/>
<feature type="compositionally biased region" description="Low complexity" evidence="1">
    <location>
        <begin position="307"/>
        <end position="329"/>
    </location>
</feature>
<organism evidence="2 3">
    <name type="scientific">Actinoalloteichus fjordicus</name>
    <dbReference type="NCBI Taxonomy" id="1612552"/>
    <lineage>
        <taxon>Bacteria</taxon>
        <taxon>Bacillati</taxon>
        <taxon>Actinomycetota</taxon>
        <taxon>Actinomycetes</taxon>
        <taxon>Pseudonocardiales</taxon>
        <taxon>Pseudonocardiaceae</taxon>
        <taxon>Actinoalloteichus</taxon>
    </lineage>
</organism>
<sequence length="483" mass="49184">MQAHSDSVARDEAEQKTSGTIGGVMSPSTPRFVPEPPSGQVGVDATSARLPAPALAEAVEQARAAAQSEAGEERVGEHVGIQAEDDSSATHQFVATNAGYVGWRWAVTVAFAGPGTPVTVSEVVLLPGPDALVAPEWLPWDQRVRAGDLGVGDLLPSAPDDPRLVPGYLASDDPAVEEVASELGLGRRRLLGRHGRVETARRWFQSDFGPEAQMARSAPAHCGTCGFYLPLAGSLRAAFGACGNEMAPADGRIVHAEYGCGAHSDAEVDNASPVPVAEVVFDDAGVELIPVGAVRTLDSGDSDATQAAVEGGAADESADAVAADVASTEVDAHTGAEASTVVTEPSHSARVDEAEARPQVQDSGPADSAAAGVTASDSTASADAAATAPQAGETGEAAAPTQRDAARPRRVRSRRGRSSAAEPAEETGKVDEAEQDKAAKTEKTAKPRKSRKAGKAEKAGAVEQGAGQATSDPQSTDDGGATT</sequence>
<reference evidence="3" key="1">
    <citation type="submission" date="2016-06" db="EMBL/GenBank/DDBJ databases">
        <title>Complete genome sequence of Actinoalloteichus fjordicus DSM 46855 (=ADI127-17), type strain of the new species Actinoalloteichus fjordicus.</title>
        <authorList>
            <person name="Ruckert C."/>
            <person name="Nouioui I."/>
            <person name="Willmese J."/>
            <person name="van Wezel G."/>
            <person name="Klenk H.-P."/>
            <person name="Kalinowski J."/>
            <person name="Zotchev S.B."/>
        </authorList>
    </citation>
    <scope>NUCLEOTIDE SEQUENCE [LARGE SCALE GENOMIC DNA]</scope>
    <source>
        <strain evidence="3">ADI127-7</strain>
    </source>
</reference>
<feature type="compositionally biased region" description="Basic and acidic residues" evidence="1">
    <location>
        <begin position="426"/>
        <end position="445"/>
    </location>
</feature>
<evidence type="ECO:0000313" key="3">
    <source>
        <dbReference type="Proteomes" id="UP000185511"/>
    </source>
</evidence>
<evidence type="ECO:0000313" key="2">
    <source>
        <dbReference type="EMBL" id="APU17669.1"/>
    </source>
</evidence>
<feature type="compositionally biased region" description="Basic and acidic residues" evidence="1">
    <location>
        <begin position="347"/>
        <end position="356"/>
    </location>
</feature>
<keyword evidence="3" id="KW-1185">Reference proteome</keyword>
<feature type="compositionally biased region" description="Basic residues" evidence="1">
    <location>
        <begin position="408"/>
        <end position="417"/>
    </location>
</feature>
<dbReference type="AlphaFoldDB" id="A0AAC9LK42"/>
<dbReference type="Proteomes" id="UP000185511">
    <property type="component" value="Chromosome"/>
</dbReference>
<gene>
    <name evidence="2" type="ORF">UA74_28340</name>
</gene>
<feature type="compositionally biased region" description="Low complexity" evidence="1">
    <location>
        <begin position="364"/>
        <end position="400"/>
    </location>
</feature>
<evidence type="ECO:0000256" key="1">
    <source>
        <dbReference type="SAM" id="MobiDB-lite"/>
    </source>
</evidence>
<accession>A0AAC9LK42</accession>
<name>A0AAC9LK42_9PSEU</name>
<feature type="region of interest" description="Disordered" evidence="1">
    <location>
        <begin position="1"/>
        <end position="44"/>
    </location>
</feature>
<dbReference type="EMBL" id="CP016076">
    <property type="protein sequence ID" value="APU17669.1"/>
    <property type="molecule type" value="Genomic_DNA"/>
</dbReference>
<dbReference type="Pfam" id="PF11228">
    <property type="entry name" value="DUF3027"/>
    <property type="match status" value="1"/>
</dbReference>
<protein>
    <submittedName>
        <fullName evidence="2">DUF3027 family protein</fullName>
    </submittedName>
</protein>
<dbReference type="KEGG" id="acad:UA74_28340"/>
<feature type="compositionally biased region" description="Polar residues" evidence="1">
    <location>
        <begin position="470"/>
        <end position="483"/>
    </location>
</feature>
<feature type="region of interest" description="Disordered" evidence="1">
    <location>
        <begin position="297"/>
        <end position="483"/>
    </location>
</feature>